<dbReference type="SUPFAM" id="SSF57850">
    <property type="entry name" value="RING/U-box"/>
    <property type="match status" value="1"/>
</dbReference>
<dbReference type="Gene3D" id="3.30.160.60">
    <property type="entry name" value="Classic Zinc Finger"/>
    <property type="match status" value="1"/>
</dbReference>
<dbReference type="SUPFAM" id="SSF49899">
    <property type="entry name" value="Concanavalin A-like lectins/glucanases"/>
    <property type="match status" value="1"/>
</dbReference>
<dbReference type="SUPFAM" id="SSF57845">
    <property type="entry name" value="B-box zinc-binding domain"/>
    <property type="match status" value="1"/>
</dbReference>
<dbReference type="InterPro" id="IPR017907">
    <property type="entry name" value="Znf_RING_CS"/>
</dbReference>
<dbReference type="Pfam" id="PF00622">
    <property type="entry name" value="SPRY"/>
    <property type="match status" value="1"/>
</dbReference>
<dbReference type="CDD" id="cd16591">
    <property type="entry name" value="RING-HC_TRIM5-like_C-IV"/>
    <property type="match status" value="1"/>
</dbReference>
<dbReference type="InterPro" id="IPR003879">
    <property type="entry name" value="Butyrophylin_SPRY"/>
</dbReference>
<dbReference type="GO" id="GO:0008270">
    <property type="term" value="F:zinc ion binding"/>
    <property type="evidence" value="ECO:0007669"/>
    <property type="project" value="UniProtKB-KW"/>
</dbReference>
<dbReference type="PROSITE" id="PS50089">
    <property type="entry name" value="ZF_RING_2"/>
    <property type="match status" value="1"/>
</dbReference>
<evidence type="ECO:0000256" key="2">
    <source>
        <dbReference type="ARBA" id="ARBA00022490"/>
    </source>
</evidence>
<evidence type="ECO:0000256" key="4">
    <source>
        <dbReference type="ARBA" id="ARBA00022771"/>
    </source>
</evidence>
<feature type="domain" description="B30.2/SPRY" evidence="11">
    <location>
        <begin position="280"/>
        <end position="510"/>
    </location>
</feature>
<keyword evidence="13" id="KW-1185">Reference proteome</keyword>
<evidence type="ECO:0000313" key="12">
    <source>
        <dbReference type="Ensembl" id="ENSBIXP00000012606.1"/>
    </source>
</evidence>
<dbReference type="CDD" id="cd15822">
    <property type="entry name" value="SPRY_PRY_TRIM5"/>
    <property type="match status" value="1"/>
</dbReference>
<evidence type="ECO:0000313" key="13">
    <source>
        <dbReference type="Proteomes" id="UP000314981"/>
    </source>
</evidence>
<dbReference type="InterPro" id="IPR003877">
    <property type="entry name" value="SPRY_dom"/>
</dbReference>
<dbReference type="SMART" id="SM00336">
    <property type="entry name" value="BBOX"/>
    <property type="match status" value="1"/>
</dbReference>
<organism evidence="12 13">
    <name type="scientific">Bos indicus x Bos taurus</name>
    <name type="common">Hybrid cattle</name>
    <dbReference type="NCBI Taxonomy" id="30522"/>
    <lineage>
        <taxon>Eukaryota</taxon>
        <taxon>Metazoa</taxon>
        <taxon>Chordata</taxon>
        <taxon>Craniata</taxon>
        <taxon>Vertebrata</taxon>
        <taxon>Euteleostomi</taxon>
        <taxon>Mammalia</taxon>
        <taxon>Eutheria</taxon>
        <taxon>Laurasiatheria</taxon>
        <taxon>Artiodactyla</taxon>
        <taxon>Ruminantia</taxon>
        <taxon>Pecora</taxon>
        <taxon>Bovidae</taxon>
        <taxon>Bovinae</taxon>
        <taxon>Bos</taxon>
    </lineage>
</organism>
<dbReference type="GO" id="GO:0005737">
    <property type="term" value="C:cytoplasm"/>
    <property type="evidence" value="ECO:0007669"/>
    <property type="project" value="UniProtKB-SubCell"/>
</dbReference>
<dbReference type="FunFam" id="3.30.160.60:FF:000386">
    <property type="entry name" value="Tripartite motif-containing 5 (Predicted)"/>
    <property type="match status" value="1"/>
</dbReference>
<keyword evidence="4 7" id="KW-0863">Zinc-finger</keyword>
<sequence>MASEKLVSLQDEVTCPICLELLTEPLSLDCGHSFCQICITANSNESLTGQERARKCPVCRINYKSGKLRPNWHLANIVQRVREVKLSLEEQEKHLCAHHGEKLLLFCEEDGKVICWLCERSQEHHGHPTFLMEEVAQEYQKKLQAALERLKQEQQEAEELESDFREEIAAWKNQTQHERQNVQAEFKKLREILDSEERKELQKLKAEETAILCTMANSENELVQQSQLVRNLISDIEHRLQGSTMQMLQDVNDILKRSKTLTLKKPKPVPKEQRSVFRAPDLRDILRVFNGLRYVQRYWVQVTLNSPRSANVVISPDQRQVRYASNDQRSNVYLIDNCEVFSVLGSPVITSGRHYWEVDVSKKRAWILGVCGENIMIEPPIFGNFGNGNYSNVFSVYQPKNRNCGNSQNVYSRYQPKNGYWVIGLKHDSVYKAFESSFSGPEILTLSLSVSPHRIGIFLDYEARTVLFLNVTNHGFPIYKFSSCSFPQNIVPYFNPMNCDAPMTLCSPSC</sequence>
<dbReference type="InterPro" id="IPR001870">
    <property type="entry name" value="B30.2/SPRY"/>
</dbReference>
<accession>A0A4W2CLF3</accession>
<name>A0A4W2CLF3_BOBOX</name>
<dbReference type="PROSITE" id="PS00518">
    <property type="entry name" value="ZF_RING_1"/>
    <property type="match status" value="1"/>
</dbReference>
<dbReference type="Gene3D" id="3.30.40.10">
    <property type="entry name" value="Zinc/RING finger domain, C3HC4 (zinc finger)"/>
    <property type="match status" value="1"/>
</dbReference>
<dbReference type="InterPro" id="IPR013083">
    <property type="entry name" value="Znf_RING/FYVE/PHD"/>
</dbReference>
<keyword evidence="6 8" id="KW-0175">Coiled coil</keyword>
<dbReference type="InterPro" id="IPR027370">
    <property type="entry name" value="Znf-RING_euk"/>
</dbReference>
<reference evidence="12 13" key="1">
    <citation type="submission" date="2018-11" db="EMBL/GenBank/DDBJ databases">
        <title>Haplotype-resolved cattle genomes.</title>
        <authorList>
            <person name="Low W.Y."/>
            <person name="Tearle R."/>
            <person name="Bickhart D.M."/>
            <person name="Rosen B.D."/>
            <person name="Koren S."/>
            <person name="Rhie A."/>
            <person name="Hiendleder S."/>
            <person name="Phillippy A.M."/>
            <person name="Smith T.P.L."/>
            <person name="Williams J.L."/>
        </authorList>
    </citation>
    <scope>NUCLEOTIDE SEQUENCE [LARGE SCALE GENOMIC DNA]</scope>
</reference>
<dbReference type="InterPro" id="IPR050143">
    <property type="entry name" value="TRIM/RBCC"/>
</dbReference>
<evidence type="ECO:0000259" key="10">
    <source>
        <dbReference type="PROSITE" id="PS50119"/>
    </source>
</evidence>
<protein>
    <submittedName>
        <fullName evidence="12">Uncharacterized protein</fullName>
    </submittedName>
</protein>
<reference evidence="12" key="3">
    <citation type="submission" date="2025-09" db="UniProtKB">
        <authorList>
            <consortium name="Ensembl"/>
        </authorList>
    </citation>
    <scope>IDENTIFICATION</scope>
</reference>
<keyword evidence="5" id="KW-0862">Zinc</keyword>
<evidence type="ECO:0000259" key="11">
    <source>
        <dbReference type="PROSITE" id="PS50188"/>
    </source>
</evidence>
<comment type="subcellular location">
    <subcellularLocation>
        <location evidence="1">Cytoplasm</location>
    </subcellularLocation>
</comment>
<dbReference type="AlphaFoldDB" id="A0A4W2CLF3"/>
<dbReference type="PROSITE" id="PS50119">
    <property type="entry name" value="ZF_BBOX"/>
    <property type="match status" value="1"/>
</dbReference>
<dbReference type="Ensembl" id="ENSBIXT00000045668.1">
    <property type="protein sequence ID" value="ENSBIXP00000012606.1"/>
    <property type="gene ID" value="ENSBIXG00000017671.1"/>
</dbReference>
<dbReference type="SMART" id="SM00184">
    <property type="entry name" value="RING"/>
    <property type="match status" value="1"/>
</dbReference>
<evidence type="ECO:0000256" key="3">
    <source>
        <dbReference type="ARBA" id="ARBA00022723"/>
    </source>
</evidence>
<keyword evidence="3" id="KW-0479">Metal-binding</keyword>
<dbReference type="Gene3D" id="2.60.120.920">
    <property type="match status" value="1"/>
</dbReference>
<dbReference type="Proteomes" id="UP000314981">
    <property type="component" value="Chromosome 15"/>
</dbReference>
<dbReference type="CDD" id="cd19761">
    <property type="entry name" value="Bbox2_TRIM5-like"/>
    <property type="match status" value="1"/>
</dbReference>
<feature type="domain" description="B box-type" evidence="10">
    <location>
        <begin position="91"/>
        <end position="132"/>
    </location>
</feature>
<gene>
    <name evidence="12" type="primary">LOC113905598</name>
</gene>
<dbReference type="FunFam" id="3.30.40.10:FF:000144">
    <property type="entry name" value="Tripartite motif-containing 5 (Predicted)"/>
    <property type="match status" value="1"/>
</dbReference>
<dbReference type="PANTHER" id="PTHR24103">
    <property type="entry name" value="E3 UBIQUITIN-PROTEIN LIGASE TRIM"/>
    <property type="match status" value="1"/>
</dbReference>
<proteinExistence type="predicted"/>
<dbReference type="InterPro" id="IPR043136">
    <property type="entry name" value="B30.2/SPRY_sf"/>
</dbReference>
<dbReference type="SMART" id="SM00449">
    <property type="entry name" value="SPRY"/>
    <property type="match status" value="1"/>
</dbReference>
<dbReference type="Pfam" id="PF00643">
    <property type="entry name" value="zf-B_box"/>
    <property type="match status" value="1"/>
</dbReference>
<evidence type="ECO:0000256" key="5">
    <source>
        <dbReference type="ARBA" id="ARBA00022833"/>
    </source>
</evidence>
<dbReference type="PRINTS" id="PR01407">
    <property type="entry name" value="BUTYPHLNCDUF"/>
</dbReference>
<dbReference type="InterPro" id="IPR001841">
    <property type="entry name" value="Znf_RING"/>
</dbReference>
<evidence type="ECO:0000259" key="9">
    <source>
        <dbReference type="PROSITE" id="PS50089"/>
    </source>
</evidence>
<evidence type="ECO:0000256" key="7">
    <source>
        <dbReference type="PROSITE-ProRule" id="PRU00024"/>
    </source>
</evidence>
<keyword evidence="2" id="KW-0963">Cytoplasm</keyword>
<dbReference type="InterPro" id="IPR000315">
    <property type="entry name" value="Znf_B-box"/>
</dbReference>
<reference evidence="12" key="2">
    <citation type="submission" date="2025-08" db="UniProtKB">
        <authorList>
            <consortium name="Ensembl"/>
        </authorList>
    </citation>
    <scope>IDENTIFICATION</scope>
</reference>
<dbReference type="Pfam" id="PF13445">
    <property type="entry name" value="zf-RING_UBOX"/>
    <property type="match status" value="1"/>
</dbReference>
<feature type="domain" description="RING-type" evidence="9">
    <location>
        <begin position="15"/>
        <end position="60"/>
    </location>
</feature>
<dbReference type="InterPro" id="IPR013320">
    <property type="entry name" value="ConA-like_dom_sf"/>
</dbReference>
<evidence type="ECO:0000256" key="1">
    <source>
        <dbReference type="ARBA" id="ARBA00004496"/>
    </source>
</evidence>
<feature type="coiled-coil region" evidence="8">
    <location>
        <begin position="133"/>
        <end position="199"/>
    </location>
</feature>
<evidence type="ECO:0000256" key="6">
    <source>
        <dbReference type="ARBA" id="ARBA00023054"/>
    </source>
</evidence>
<dbReference type="PROSITE" id="PS50188">
    <property type="entry name" value="B302_SPRY"/>
    <property type="match status" value="1"/>
</dbReference>
<evidence type="ECO:0000256" key="8">
    <source>
        <dbReference type="SAM" id="Coils"/>
    </source>
</evidence>